<evidence type="ECO:0000256" key="11">
    <source>
        <dbReference type="ARBA" id="ARBA00022989"/>
    </source>
</evidence>
<dbReference type="Proteomes" id="UP000317593">
    <property type="component" value="Unassembled WGS sequence"/>
</dbReference>
<evidence type="ECO:0000256" key="2">
    <source>
        <dbReference type="ARBA" id="ARBA00004651"/>
    </source>
</evidence>
<dbReference type="FunFam" id="3.30.565.10:FF:000006">
    <property type="entry name" value="Sensor histidine kinase WalK"/>
    <property type="match status" value="1"/>
</dbReference>
<dbReference type="PROSITE" id="PS50109">
    <property type="entry name" value="HIS_KIN"/>
    <property type="match status" value="1"/>
</dbReference>
<dbReference type="CDD" id="cd06225">
    <property type="entry name" value="HAMP"/>
    <property type="match status" value="1"/>
</dbReference>
<dbReference type="FunFam" id="1.10.287.130:FF:000001">
    <property type="entry name" value="Two-component sensor histidine kinase"/>
    <property type="match status" value="1"/>
</dbReference>
<dbReference type="Pfam" id="PF00672">
    <property type="entry name" value="HAMP"/>
    <property type="match status" value="1"/>
</dbReference>
<dbReference type="InterPro" id="IPR005467">
    <property type="entry name" value="His_kinase_dom"/>
</dbReference>
<keyword evidence="6" id="KW-0808">Transferase</keyword>
<comment type="catalytic activity">
    <reaction evidence="1">
        <text>ATP + protein L-histidine = ADP + protein N-phospho-L-histidine.</text>
        <dbReference type="EC" id="2.7.13.3"/>
    </reaction>
</comment>
<gene>
    <name evidence="17" type="ORF">SAMN06265218_113129</name>
</gene>
<dbReference type="InterPro" id="IPR004358">
    <property type="entry name" value="Sig_transdc_His_kin-like_C"/>
</dbReference>
<keyword evidence="4" id="KW-1003">Cell membrane</keyword>
<dbReference type="PANTHER" id="PTHR45528">
    <property type="entry name" value="SENSOR HISTIDINE KINASE CPXA"/>
    <property type="match status" value="1"/>
</dbReference>
<dbReference type="Pfam" id="PF02518">
    <property type="entry name" value="HATPase_c"/>
    <property type="match status" value="1"/>
</dbReference>
<dbReference type="AlphaFoldDB" id="A0A521E5Z4"/>
<evidence type="ECO:0000256" key="9">
    <source>
        <dbReference type="ARBA" id="ARBA00022777"/>
    </source>
</evidence>
<keyword evidence="18" id="KW-1185">Reference proteome</keyword>
<dbReference type="EMBL" id="FXTH01000013">
    <property type="protein sequence ID" value="SMO79363.1"/>
    <property type="molecule type" value="Genomic_DNA"/>
</dbReference>
<evidence type="ECO:0000256" key="10">
    <source>
        <dbReference type="ARBA" id="ARBA00022840"/>
    </source>
</evidence>
<keyword evidence="5" id="KW-0597">Phosphoprotein</keyword>
<evidence type="ECO:0000256" key="5">
    <source>
        <dbReference type="ARBA" id="ARBA00022553"/>
    </source>
</evidence>
<dbReference type="InterPro" id="IPR050398">
    <property type="entry name" value="HssS/ArlS-like"/>
</dbReference>
<dbReference type="SUPFAM" id="SSF158472">
    <property type="entry name" value="HAMP domain-like"/>
    <property type="match status" value="1"/>
</dbReference>
<dbReference type="CDD" id="cd00082">
    <property type="entry name" value="HisKA"/>
    <property type="match status" value="1"/>
</dbReference>
<dbReference type="SUPFAM" id="SSF47384">
    <property type="entry name" value="Homodimeric domain of signal transducing histidine kinase"/>
    <property type="match status" value="1"/>
</dbReference>
<dbReference type="InterPro" id="IPR036890">
    <property type="entry name" value="HATPase_C_sf"/>
</dbReference>
<protein>
    <recommendedName>
        <fullName evidence="3">histidine kinase</fullName>
        <ecNumber evidence="3">2.7.13.3</ecNumber>
    </recommendedName>
</protein>
<dbReference type="PANTHER" id="PTHR45528:SF1">
    <property type="entry name" value="SENSOR HISTIDINE KINASE CPXA"/>
    <property type="match status" value="1"/>
</dbReference>
<sequence>MKRFFQSFYWKLSLVFLLLLIAMGIAQVTITYNSSMQFVRQADQKLNLNLAENMAAEFEAELEDEFDISRIKSSIHDMMVVNPRIEIYLLDSSGEILAFFVEKGRQIKTDSVGMQPIHEFLNSPRSDLILGEDPRDPTRTKPISVAELDIGSQQPGYVYIILGGEQYDSALSMLENSYFLQTSLKVFGIILLVTGIVGMILFAFLTRRLHRLSGAIVKFDEGDLDKRVPVHSNDEIGRLAQSFNSMADTLQENVKELKKTDQLRRELIANVSHDLRSPLASIQGYLETILLKGAELSEDKREKYFKIILKNTVGLRNLVDELFELSKLDTQQVKPADMEPFSISDLVQDVALKYAPKAEEKDIGINLECPAGLPLVKGDIAMIERVLSNLIENAIQYSEEGGDIQIELKKKNSSVLIQVKDTGRGIPEKDLPFIFDRFYRAEKSRSRSGGGTGLGLAIAKKIMDLHGKDITVRNRNHKGSVFAFELGIV</sequence>
<dbReference type="PROSITE" id="PS50885">
    <property type="entry name" value="HAMP"/>
    <property type="match status" value="1"/>
</dbReference>
<dbReference type="EC" id="2.7.13.3" evidence="3"/>
<dbReference type="SUPFAM" id="SSF55874">
    <property type="entry name" value="ATPase domain of HSP90 chaperone/DNA topoisomerase II/histidine kinase"/>
    <property type="match status" value="1"/>
</dbReference>
<reference evidence="17 18" key="1">
    <citation type="submission" date="2017-05" db="EMBL/GenBank/DDBJ databases">
        <authorList>
            <person name="Varghese N."/>
            <person name="Submissions S."/>
        </authorList>
    </citation>
    <scope>NUCLEOTIDE SEQUENCE [LARGE SCALE GENOMIC DNA]</scope>
    <source>
        <strain evidence="17 18">DSM 21194</strain>
    </source>
</reference>
<keyword evidence="9 17" id="KW-0418">Kinase</keyword>
<evidence type="ECO:0000256" key="12">
    <source>
        <dbReference type="ARBA" id="ARBA00023012"/>
    </source>
</evidence>
<dbReference type="InterPro" id="IPR003594">
    <property type="entry name" value="HATPase_dom"/>
</dbReference>
<feature type="domain" description="Histidine kinase" evidence="15">
    <location>
        <begin position="270"/>
        <end position="489"/>
    </location>
</feature>
<keyword evidence="12" id="KW-0902">Two-component regulatory system</keyword>
<evidence type="ECO:0000256" key="8">
    <source>
        <dbReference type="ARBA" id="ARBA00022741"/>
    </source>
</evidence>
<evidence type="ECO:0000313" key="17">
    <source>
        <dbReference type="EMBL" id="SMO79363.1"/>
    </source>
</evidence>
<evidence type="ECO:0000256" key="1">
    <source>
        <dbReference type="ARBA" id="ARBA00000085"/>
    </source>
</evidence>
<feature type="domain" description="HAMP" evidence="16">
    <location>
        <begin position="203"/>
        <end position="255"/>
    </location>
</feature>
<keyword evidence="11 14" id="KW-1133">Transmembrane helix</keyword>
<evidence type="ECO:0000313" key="18">
    <source>
        <dbReference type="Proteomes" id="UP000317593"/>
    </source>
</evidence>
<evidence type="ECO:0000256" key="3">
    <source>
        <dbReference type="ARBA" id="ARBA00012438"/>
    </source>
</evidence>
<organism evidence="17 18">
    <name type="scientific">Fodinibius sediminis</name>
    <dbReference type="NCBI Taxonomy" id="1214077"/>
    <lineage>
        <taxon>Bacteria</taxon>
        <taxon>Pseudomonadati</taxon>
        <taxon>Balneolota</taxon>
        <taxon>Balneolia</taxon>
        <taxon>Balneolales</taxon>
        <taxon>Balneolaceae</taxon>
        <taxon>Fodinibius</taxon>
    </lineage>
</organism>
<dbReference type="Pfam" id="PF00512">
    <property type="entry name" value="HisKA"/>
    <property type="match status" value="1"/>
</dbReference>
<evidence type="ECO:0000256" key="13">
    <source>
        <dbReference type="ARBA" id="ARBA00023136"/>
    </source>
</evidence>
<dbReference type="Gene3D" id="3.30.565.10">
    <property type="entry name" value="Histidine kinase-like ATPase, C-terminal domain"/>
    <property type="match status" value="1"/>
</dbReference>
<evidence type="ECO:0000256" key="4">
    <source>
        <dbReference type="ARBA" id="ARBA00022475"/>
    </source>
</evidence>
<keyword evidence="13 14" id="KW-0472">Membrane</keyword>
<dbReference type="InterPro" id="IPR003661">
    <property type="entry name" value="HisK_dim/P_dom"/>
</dbReference>
<accession>A0A521E5Z4</accession>
<dbReference type="GO" id="GO:0005524">
    <property type="term" value="F:ATP binding"/>
    <property type="evidence" value="ECO:0007669"/>
    <property type="project" value="UniProtKB-KW"/>
</dbReference>
<dbReference type="InterPro" id="IPR036097">
    <property type="entry name" value="HisK_dim/P_sf"/>
</dbReference>
<dbReference type="SMART" id="SM00304">
    <property type="entry name" value="HAMP"/>
    <property type="match status" value="1"/>
</dbReference>
<keyword evidence="10" id="KW-0067">ATP-binding</keyword>
<dbReference type="CDD" id="cd00075">
    <property type="entry name" value="HATPase"/>
    <property type="match status" value="1"/>
</dbReference>
<dbReference type="SMART" id="SM00387">
    <property type="entry name" value="HATPase_c"/>
    <property type="match status" value="1"/>
</dbReference>
<dbReference type="Gene3D" id="1.10.287.130">
    <property type="match status" value="1"/>
</dbReference>
<keyword evidence="8" id="KW-0547">Nucleotide-binding</keyword>
<dbReference type="SMART" id="SM00388">
    <property type="entry name" value="HisKA"/>
    <property type="match status" value="1"/>
</dbReference>
<comment type="subcellular location">
    <subcellularLocation>
        <location evidence="2">Cell membrane</location>
        <topology evidence="2">Multi-pass membrane protein</topology>
    </subcellularLocation>
</comment>
<proteinExistence type="predicted"/>
<dbReference type="PRINTS" id="PR00344">
    <property type="entry name" value="BCTRLSENSOR"/>
</dbReference>
<feature type="transmembrane region" description="Helical" evidence="14">
    <location>
        <begin position="186"/>
        <end position="205"/>
    </location>
</feature>
<evidence type="ECO:0000256" key="14">
    <source>
        <dbReference type="SAM" id="Phobius"/>
    </source>
</evidence>
<evidence type="ECO:0000256" key="7">
    <source>
        <dbReference type="ARBA" id="ARBA00022692"/>
    </source>
</evidence>
<evidence type="ECO:0000259" key="15">
    <source>
        <dbReference type="PROSITE" id="PS50109"/>
    </source>
</evidence>
<dbReference type="GO" id="GO:0000155">
    <property type="term" value="F:phosphorelay sensor kinase activity"/>
    <property type="evidence" value="ECO:0007669"/>
    <property type="project" value="InterPro"/>
</dbReference>
<name>A0A521E5Z4_9BACT</name>
<dbReference type="InterPro" id="IPR003660">
    <property type="entry name" value="HAMP_dom"/>
</dbReference>
<dbReference type="Gene3D" id="6.10.340.10">
    <property type="match status" value="1"/>
</dbReference>
<dbReference type="RefSeq" id="WP_185958422.1">
    <property type="nucleotide sequence ID" value="NZ_FXTH01000013.1"/>
</dbReference>
<dbReference type="GO" id="GO:0005886">
    <property type="term" value="C:plasma membrane"/>
    <property type="evidence" value="ECO:0007669"/>
    <property type="project" value="UniProtKB-SubCell"/>
</dbReference>
<evidence type="ECO:0000256" key="6">
    <source>
        <dbReference type="ARBA" id="ARBA00022679"/>
    </source>
</evidence>
<evidence type="ECO:0000259" key="16">
    <source>
        <dbReference type="PROSITE" id="PS50885"/>
    </source>
</evidence>
<keyword evidence="7 14" id="KW-0812">Transmembrane</keyword>